<dbReference type="NCBIfam" id="TIGR01484">
    <property type="entry name" value="HAD-SF-IIB"/>
    <property type="match status" value="1"/>
</dbReference>
<dbReference type="InterPro" id="IPR012341">
    <property type="entry name" value="6hp_glycosidase-like_sf"/>
</dbReference>
<dbReference type="SUPFAM" id="SSF56784">
    <property type="entry name" value="HAD-like"/>
    <property type="match status" value="1"/>
</dbReference>
<feature type="domain" description="GH15-like" evidence="2">
    <location>
        <begin position="498"/>
        <end position="860"/>
    </location>
</feature>
<accession>A0ABN2GCZ4</accession>
<proteinExistence type="predicted"/>
<evidence type="ECO:0000259" key="2">
    <source>
        <dbReference type="Pfam" id="PF00723"/>
    </source>
</evidence>
<protein>
    <submittedName>
        <fullName evidence="4">Trehalose-phosphatase</fullName>
    </submittedName>
</protein>
<dbReference type="Gene3D" id="3.40.50.1000">
    <property type="entry name" value="HAD superfamily/HAD-like"/>
    <property type="match status" value="1"/>
</dbReference>
<evidence type="ECO:0000259" key="3">
    <source>
        <dbReference type="Pfam" id="PF19291"/>
    </source>
</evidence>
<keyword evidence="5" id="KW-1185">Reference proteome</keyword>
<dbReference type="InterPro" id="IPR008928">
    <property type="entry name" value="6-hairpin_glycosidase_sf"/>
</dbReference>
<feature type="region of interest" description="Disordered" evidence="1">
    <location>
        <begin position="1"/>
        <end position="23"/>
    </location>
</feature>
<feature type="domain" description="Trehalase-like N-terminal" evidence="3">
    <location>
        <begin position="268"/>
        <end position="484"/>
    </location>
</feature>
<comment type="caution">
    <text evidence="4">The sequence shown here is derived from an EMBL/GenBank/DDBJ whole genome shotgun (WGS) entry which is preliminary data.</text>
</comment>
<dbReference type="NCBIfam" id="TIGR00685">
    <property type="entry name" value="T6PP"/>
    <property type="match status" value="1"/>
</dbReference>
<dbReference type="InterPro" id="IPR045582">
    <property type="entry name" value="Trehalase-like_N"/>
</dbReference>
<dbReference type="CDD" id="cd01627">
    <property type="entry name" value="HAD_TPP"/>
    <property type="match status" value="1"/>
</dbReference>
<dbReference type="PANTHER" id="PTHR31616:SF0">
    <property type="entry name" value="GLUCAN 1,4-ALPHA-GLUCOSIDASE"/>
    <property type="match status" value="1"/>
</dbReference>
<reference evidence="4 5" key="1">
    <citation type="journal article" date="2019" name="Int. J. Syst. Evol. Microbiol.">
        <title>The Global Catalogue of Microorganisms (GCM) 10K type strain sequencing project: providing services to taxonomists for standard genome sequencing and annotation.</title>
        <authorList>
            <consortium name="The Broad Institute Genomics Platform"/>
            <consortium name="The Broad Institute Genome Sequencing Center for Infectious Disease"/>
            <person name="Wu L."/>
            <person name="Ma J."/>
        </authorList>
    </citation>
    <scope>NUCLEOTIDE SEQUENCE [LARGE SCALE GENOMIC DNA]</scope>
    <source>
        <strain evidence="4 5">JCM 16001</strain>
    </source>
</reference>
<dbReference type="Proteomes" id="UP001499851">
    <property type="component" value="Unassembled WGS sequence"/>
</dbReference>
<dbReference type="InterPro" id="IPR003337">
    <property type="entry name" value="Trehalose_PPase"/>
</dbReference>
<dbReference type="InterPro" id="IPR006379">
    <property type="entry name" value="HAD-SF_hydro_IIB"/>
</dbReference>
<dbReference type="Gene3D" id="1.50.10.10">
    <property type="match status" value="1"/>
</dbReference>
<evidence type="ECO:0000256" key="1">
    <source>
        <dbReference type="SAM" id="MobiDB-lite"/>
    </source>
</evidence>
<sequence length="870" mass="94874">MERYAKMTAPSPEGRDPEASASSEELRSALTLLARVPQLLIACDYDGTLAPIVTDPSQAKPIPESVSALRTLANLPQTKVAVISGRALRDLAALSRLPSEVHLVGSHGSEFDIGFTRALSSEDQRLRDKLVAELSAIAERYEGARVEPKPAGAALHVRESTDEHALAAVEDVREGPSSWDGVQTTEGKAVIDLSVVATHKGDALDKLRHQLGASAVLFLGDDVTDENAFAHLHGPDVGVRIGPGPTRAAYRISDPEEVAVLLARLVDTRRAWLQGESAQLIERHSMLADGANHALLTPEGRVTWMCHPKPDSGSVFADLLGGDHAGHFTVQPVSAGIPLGQRYVAGTMTVETRWSGLSVTDWLDSTPRRRGDLNATVLVREITGEIPVKITFAPRPEFGQLPVQLQPVGDDGLKVLGGREPISLRSQGVEWHIEYDGQHSLAVATVDLAQVGGSLVLEMRAGIDDLSEWRPPVHVRRRTTEAGWRNWSDSLRLPRIESETVGRSALTLKALCYQPTGAILAAGTTSLPEELGGVRNWDYRFCWIRDAAMTANALVDLGSLQEAESYFTWVAGILERTAGHPERLAPLYDIEGQAPSPEAIIDTLPGYAGARPVRINNAASNQVQLDVFGPVAMLIEAVAQRRGHLSEFEERVMASMVEAVAKRWHEPDHGIWEARQAPRHHVYSKVMCWVTVDRAMKVAEQFGMEYKPEWPELRDQIAKNVLELGWNDEIGAYTAAYGHDDLDAASLWIGLSGLLPPDDPRYLKTVLKIEAGLRSGPTVYRYHRDDGLPGTEGGFIICAAWLAEAYLQVDRRTDAEELFEQILACAGPTGLLPEQWDPIAERGLGNHPQAYSHLGLIRVANLLNGTAGRI</sequence>
<dbReference type="SUPFAM" id="SSF48208">
    <property type="entry name" value="Six-hairpin glycosidases"/>
    <property type="match status" value="1"/>
</dbReference>
<evidence type="ECO:0000313" key="4">
    <source>
        <dbReference type="EMBL" id="GAA1669071.1"/>
    </source>
</evidence>
<dbReference type="PANTHER" id="PTHR31616">
    <property type="entry name" value="TREHALASE"/>
    <property type="match status" value="1"/>
</dbReference>
<dbReference type="InterPro" id="IPR036412">
    <property type="entry name" value="HAD-like_sf"/>
</dbReference>
<dbReference type="Gene3D" id="3.30.70.1020">
    <property type="entry name" value="Trehalose-6-phosphate phosphatase related protein, domain 2"/>
    <property type="match status" value="1"/>
</dbReference>
<dbReference type="Pfam" id="PF00723">
    <property type="entry name" value="Glyco_hydro_15"/>
    <property type="match status" value="1"/>
</dbReference>
<dbReference type="InterPro" id="IPR011613">
    <property type="entry name" value="GH15-like"/>
</dbReference>
<dbReference type="EMBL" id="BAAAQF010000005">
    <property type="protein sequence ID" value="GAA1669071.1"/>
    <property type="molecule type" value="Genomic_DNA"/>
</dbReference>
<dbReference type="Pfam" id="PF19291">
    <property type="entry name" value="TREH_N"/>
    <property type="match status" value="1"/>
</dbReference>
<name>A0ABN2GCZ4_9ACTN</name>
<dbReference type="Pfam" id="PF02358">
    <property type="entry name" value="Trehalose_PPase"/>
    <property type="match status" value="1"/>
</dbReference>
<organism evidence="4 5">
    <name type="scientific">Glycomyces endophyticus</name>
    <dbReference type="NCBI Taxonomy" id="480996"/>
    <lineage>
        <taxon>Bacteria</taxon>
        <taxon>Bacillati</taxon>
        <taxon>Actinomycetota</taxon>
        <taxon>Actinomycetes</taxon>
        <taxon>Glycomycetales</taxon>
        <taxon>Glycomycetaceae</taxon>
        <taxon>Glycomyces</taxon>
    </lineage>
</organism>
<gene>
    <name evidence="4" type="primary">otsB</name>
    <name evidence="4" type="ORF">GCM10009830_13490</name>
</gene>
<dbReference type="InterPro" id="IPR023214">
    <property type="entry name" value="HAD_sf"/>
</dbReference>
<evidence type="ECO:0000313" key="5">
    <source>
        <dbReference type="Proteomes" id="UP001499851"/>
    </source>
</evidence>